<organism evidence="4 5">
    <name type="scientific">Rhodococcoides yunnanense</name>
    <dbReference type="NCBI Taxonomy" id="278209"/>
    <lineage>
        <taxon>Bacteria</taxon>
        <taxon>Bacillati</taxon>
        <taxon>Actinomycetota</taxon>
        <taxon>Actinomycetes</taxon>
        <taxon>Mycobacteriales</taxon>
        <taxon>Nocardiaceae</taxon>
        <taxon>Rhodococcoides</taxon>
    </lineage>
</organism>
<accession>A0ABU4BCJ2</accession>
<keyword evidence="5" id="KW-1185">Reference proteome</keyword>
<gene>
    <name evidence="4" type="ORF">R3P96_11235</name>
</gene>
<evidence type="ECO:0000259" key="3">
    <source>
        <dbReference type="Pfam" id="PF20693"/>
    </source>
</evidence>
<protein>
    <recommendedName>
        <fullName evidence="3">YobI-like P-loop NTPase domain-containing protein</fullName>
    </recommendedName>
</protein>
<feature type="transmembrane region" description="Helical" evidence="2">
    <location>
        <begin position="153"/>
        <end position="174"/>
    </location>
</feature>
<dbReference type="Gene3D" id="3.40.50.300">
    <property type="entry name" value="P-loop containing nucleotide triphosphate hydrolases"/>
    <property type="match status" value="1"/>
</dbReference>
<evidence type="ECO:0000313" key="5">
    <source>
        <dbReference type="Proteomes" id="UP001185755"/>
    </source>
</evidence>
<dbReference type="Proteomes" id="UP001185755">
    <property type="component" value="Unassembled WGS sequence"/>
</dbReference>
<feature type="domain" description="YobI-like P-loop NTPase" evidence="3">
    <location>
        <begin position="58"/>
        <end position="434"/>
    </location>
</feature>
<evidence type="ECO:0000256" key="1">
    <source>
        <dbReference type="SAM" id="MobiDB-lite"/>
    </source>
</evidence>
<evidence type="ECO:0000313" key="4">
    <source>
        <dbReference type="EMBL" id="MDV6261918.1"/>
    </source>
</evidence>
<keyword evidence="2" id="KW-0812">Transmembrane</keyword>
<keyword evidence="2" id="KW-1133">Transmembrane helix</keyword>
<dbReference type="SUPFAM" id="SSF52540">
    <property type="entry name" value="P-loop containing nucleoside triphosphate hydrolases"/>
    <property type="match status" value="1"/>
</dbReference>
<dbReference type="RefSeq" id="WP_317564429.1">
    <property type="nucleotide sequence ID" value="NZ_JAWLJX010000003.1"/>
</dbReference>
<reference evidence="4 5" key="1">
    <citation type="submission" date="2023-10" db="EMBL/GenBank/DDBJ databases">
        <title>Development of a sustainable strategy for remediation of hydrocarbon-contaminated territories based on the waste exchange concept.</title>
        <authorList>
            <person name="Krivoruchko A."/>
        </authorList>
    </citation>
    <scope>NUCLEOTIDE SEQUENCE [LARGE SCALE GENOMIC DNA]</scope>
    <source>
        <strain evidence="4 5">IEGM 1323</strain>
    </source>
</reference>
<sequence length="1303" mass="144836">MGQNGGSDNDGIVDYLRGQIGRAATSVLRWANQETRNVAAPALTPLTPGFDLDQHQVYVDHLDTALLNEGTRNIALTGRYGSGKSSVLQEFANRQRDRVLFLSLSTLGPDEADESRTNQIEKELVKQLLHRERPARLPQSRYQRIYRLSRWRAAAESTMAIAAIGIALWLFGVFPDLPGFTSDHPQWARIGALITVGVAAVCLLAGIRLAVFNRLVSEVSAGGASISLVKSDSYFDEYLDEIVYFFESMRRVEIVIFEDLDRFDDPGIFEALRELNTLLNNSKQIRASPIRFIYALRDSIFEKLGHDTISEHDDAAHAESVRANRTKFFDIVIPIVPFITHRTSRDLLAQILSKSELAPEVSVAGELIDLTARHLPDMRLLTNIRNEYVLYSTRLIMEKRGIDPLEAAKLFAMVVYKNVHLADFERVQQGRSDLDSVYLTSRRLVAESIEVRRNRLREIANTNALREILAARAGIWGDKLEWFFDKIGEGRRGNRAARGYLIAGTEFTSDEIRTDAFWKQMLDNRDGIAVQFPDPNSYPPQMSVIATEADIQRLFEDDLKIDDWESTAQADLEREVTRLQADLDTLRKADFKELASRPDFTLTDDGVQRPFADLVEENIKSEVGRALIAEGFIDRHYTLYVGQYYGNRVPLNAMTFIVHHVETNHPDFDYPFADDGEIHAVLRETKRFFLSDSSAYNIGLLDYLLEHADPGVVTVLDGITRRQTATEKAFLESYLTAGTNAAAAVAHMASNWPAIFTQLIETIDLARDKRIELVDAALAHTSTEIDYELNNAIRSYFQNTYKFFLSVSESGVRAVGIPDRDSTAGGFDEERMARNATTTMARAGFICDNLSALNGAALAHLVRTSSYTLTSDNLRSALGGPVSLSLDHIRATDTDVYTYVLEEPERYLTAIRDELTDETRGQQWTSAQSEGRIDSAASQVTGSAASRCSYRTRWTIENPDEFTAVVSDLAKHTTQQSAAVFSHAHPDCTIQSLATIPSTSWEALARCRRFPMTLNNVADYIDYVGGVDPDLASALTAAGAVAVSRAGDPADSDGLDDEISKIKRRVAAEVLQAADAIPDPAFRVALVTSLDLKEWLPATSVQPEPGPLLGLLIGERVCADDSSIFEHFGALDWETFRYAVTRSTEFQVFVTPALLGADMTAQLLSSADISDLLKKVVLRRFDEFVPTDNRRALTAAGFAALTTNSGLAANQISSIASGTADAELVLQLLERFQEDFSIEQTVNVLVSLPSPYSELMKPGSTLTFPRNLHHTSVLHRLKSEGRITMRALPKSRNKDARIEVTVL</sequence>
<name>A0ABU4BCJ2_9NOCA</name>
<feature type="transmembrane region" description="Helical" evidence="2">
    <location>
        <begin position="186"/>
        <end position="207"/>
    </location>
</feature>
<comment type="caution">
    <text evidence="4">The sequence shown here is derived from an EMBL/GenBank/DDBJ whole genome shotgun (WGS) entry which is preliminary data.</text>
</comment>
<evidence type="ECO:0000256" key="2">
    <source>
        <dbReference type="SAM" id="Phobius"/>
    </source>
</evidence>
<dbReference type="InterPro" id="IPR048428">
    <property type="entry name" value="YobI-NTPase"/>
</dbReference>
<feature type="region of interest" description="Disordered" evidence="1">
    <location>
        <begin position="919"/>
        <end position="938"/>
    </location>
</feature>
<dbReference type="EMBL" id="JAWLJX010000003">
    <property type="protein sequence ID" value="MDV6261918.1"/>
    <property type="molecule type" value="Genomic_DNA"/>
</dbReference>
<dbReference type="InterPro" id="IPR027417">
    <property type="entry name" value="P-loop_NTPase"/>
</dbReference>
<keyword evidence="2" id="KW-0472">Membrane</keyword>
<dbReference type="Pfam" id="PF20693">
    <property type="entry name" value="YobI-ATPase"/>
    <property type="match status" value="1"/>
</dbReference>
<proteinExistence type="predicted"/>